<gene>
    <name evidence="2" type="ORF">SAMN02746066_04048</name>
</gene>
<evidence type="ECO:0000313" key="3">
    <source>
        <dbReference type="Proteomes" id="UP000184038"/>
    </source>
</evidence>
<evidence type="ECO:0000259" key="1">
    <source>
        <dbReference type="Pfam" id="PF24032"/>
    </source>
</evidence>
<dbReference type="OrthoDB" id="1698671at2"/>
<reference evidence="2 3" key="1">
    <citation type="submission" date="2016-11" db="EMBL/GenBank/DDBJ databases">
        <authorList>
            <person name="Jaros S."/>
            <person name="Januszkiewicz K."/>
            <person name="Wedrychowicz H."/>
        </authorList>
    </citation>
    <scope>NUCLEOTIDE SEQUENCE [LARGE SCALE GENOMIC DNA]</scope>
    <source>
        <strain evidence="2 3">DSM 15930</strain>
    </source>
</reference>
<dbReference type="RefSeq" id="WP_073290749.1">
    <property type="nucleotide sequence ID" value="NZ_FRCP01000023.1"/>
</dbReference>
<protein>
    <recommendedName>
        <fullName evidence="1">YqbQ/XkdQ domain-containing protein</fullName>
    </recommendedName>
</protein>
<sequence>MYELTIYNNDILYYPSVIGNVTWETERSGSPGTLKFEVYQDGNLDFEEGNEVRFIDNSDKIFFGYVFTKKRSSDNTISVTAYDQLRYFKNKDTYSYSKKSTSELLKMLAKDFYLRTGDIDDTVYKMSRVEDNTTLFDMVINSMDETLKAKKKIYVLYDDFGKLNLKNISNMVVPIEIDPSSGESFEYSTSIDSNTYNKIKLVHEDDTTKKRTVYVDEDIDSINQYGVLLYYETIQDETLVKQKASALLELYNSTSKDFSVSNCFGDNRVRAGSRICVRLVIDNVKFKGWMLVDKVTHTYSKDSHFMDLKLRGVDFNS</sequence>
<accession>A0A1M7MVB9</accession>
<dbReference type="SUPFAM" id="SSF69279">
    <property type="entry name" value="Phage tail proteins"/>
    <property type="match status" value="1"/>
</dbReference>
<dbReference type="AlphaFoldDB" id="A0A1M7MVB9"/>
<evidence type="ECO:0000313" key="2">
    <source>
        <dbReference type="EMBL" id="SHM95110.1"/>
    </source>
</evidence>
<feature type="domain" description="YqbQ/XkdQ" evidence="1">
    <location>
        <begin position="21"/>
        <end position="311"/>
    </location>
</feature>
<keyword evidence="3" id="KW-1185">Reference proteome</keyword>
<organism evidence="2 3">
    <name type="scientific">Anaerosporobacter mobilis DSM 15930</name>
    <dbReference type="NCBI Taxonomy" id="1120996"/>
    <lineage>
        <taxon>Bacteria</taxon>
        <taxon>Bacillati</taxon>
        <taxon>Bacillota</taxon>
        <taxon>Clostridia</taxon>
        <taxon>Lachnospirales</taxon>
        <taxon>Lachnospiraceae</taxon>
        <taxon>Anaerosporobacter</taxon>
    </lineage>
</organism>
<proteinExistence type="predicted"/>
<dbReference type="InterPro" id="IPR056937">
    <property type="entry name" value="YqbQ/XkdQ"/>
</dbReference>
<dbReference type="STRING" id="1120996.SAMN02746066_04048"/>
<dbReference type="Pfam" id="PF24032">
    <property type="entry name" value="YQBQ"/>
    <property type="match status" value="1"/>
</dbReference>
<dbReference type="Proteomes" id="UP000184038">
    <property type="component" value="Unassembled WGS sequence"/>
</dbReference>
<dbReference type="EMBL" id="FRCP01000023">
    <property type="protein sequence ID" value="SHM95110.1"/>
    <property type="molecule type" value="Genomic_DNA"/>
</dbReference>
<name>A0A1M7MVB9_9FIRM</name>